<evidence type="ECO:0000313" key="3">
    <source>
        <dbReference type="Proteomes" id="UP000321274"/>
    </source>
</evidence>
<dbReference type="Gene3D" id="1.10.30.50">
    <property type="match status" value="1"/>
</dbReference>
<gene>
    <name evidence="2" type="ORF">AJO04nite_03430</name>
</gene>
<dbReference type="AlphaFoldDB" id="A0AAV3W815"/>
<accession>A0AAV3W815</accession>
<organism evidence="2 3">
    <name type="scientific">Acinetobacter johnsonii</name>
    <dbReference type="NCBI Taxonomy" id="40214"/>
    <lineage>
        <taxon>Bacteria</taxon>
        <taxon>Pseudomonadati</taxon>
        <taxon>Pseudomonadota</taxon>
        <taxon>Gammaproteobacteria</taxon>
        <taxon>Moraxellales</taxon>
        <taxon>Moraxellaceae</taxon>
        <taxon>Acinetobacter</taxon>
    </lineage>
</organism>
<dbReference type="GO" id="GO:0004519">
    <property type="term" value="F:endonuclease activity"/>
    <property type="evidence" value="ECO:0007669"/>
    <property type="project" value="InterPro"/>
</dbReference>
<evidence type="ECO:0000259" key="1">
    <source>
        <dbReference type="SMART" id="SM00507"/>
    </source>
</evidence>
<feature type="domain" description="HNH nuclease" evidence="1">
    <location>
        <begin position="214"/>
        <end position="277"/>
    </location>
</feature>
<sequence>MAILFCNVGWMENYNGAKGDIPKRGGAFNDHSIGHEVCNFTNVDGKVFGYVRSSGKIDIKKLGAGKGDEFADGVTVIWTAGPESGGTVVVGWYKNAQVYKEPQKLVKVSNSHKENKLNFYLIEANFIDAYLIPVNERNILVPRAVKGGIGQSNVWYAQAPEARDLVSRIEEYIESNNFFQDLPDVDEEIIGHEGNPRFKTHLIRERNKKIIREKKNKVFKQFGALVCEVCDFDFKESYGVIGENFCEIHHLIPLNKADGLIETKLDDLAVVCSNCHRMLHRHNPMLKIEELRALIS</sequence>
<reference evidence="2 3" key="1">
    <citation type="submission" date="2019-07" db="EMBL/GenBank/DDBJ databases">
        <title>Whole genome shotgun sequence of Acinetobacter johnsonii NBRC 102197.</title>
        <authorList>
            <person name="Hosoyama A."/>
            <person name="Uohara A."/>
            <person name="Ohji S."/>
            <person name="Ichikawa N."/>
        </authorList>
    </citation>
    <scope>NUCLEOTIDE SEQUENCE [LARGE SCALE GENOMIC DNA]</scope>
    <source>
        <strain evidence="2 3">NBRC 102197</strain>
    </source>
</reference>
<evidence type="ECO:0000313" key="2">
    <source>
        <dbReference type="EMBL" id="GEK43085.1"/>
    </source>
</evidence>
<dbReference type="CDD" id="cd00085">
    <property type="entry name" value="HNHc"/>
    <property type="match status" value="1"/>
</dbReference>
<dbReference type="Proteomes" id="UP000321274">
    <property type="component" value="Unassembled WGS sequence"/>
</dbReference>
<proteinExistence type="predicted"/>
<protein>
    <recommendedName>
        <fullName evidence="1">HNH nuclease domain-containing protein</fullName>
    </recommendedName>
</protein>
<dbReference type="SMART" id="SM00507">
    <property type="entry name" value="HNHc"/>
    <property type="match status" value="1"/>
</dbReference>
<dbReference type="InterPro" id="IPR003615">
    <property type="entry name" value="HNH_nuc"/>
</dbReference>
<name>A0AAV3W815_ACIJO</name>
<dbReference type="GO" id="GO:0003676">
    <property type="term" value="F:nucleic acid binding"/>
    <property type="evidence" value="ECO:0007669"/>
    <property type="project" value="InterPro"/>
</dbReference>
<dbReference type="InterPro" id="IPR002711">
    <property type="entry name" value="HNH"/>
</dbReference>
<dbReference type="GO" id="GO:0008270">
    <property type="term" value="F:zinc ion binding"/>
    <property type="evidence" value="ECO:0007669"/>
    <property type="project" value="InterPro"/>
</dbReference>
<dbReference type="Pfam" id="PF01844">
    <property type="entry name" value="HNH"/>
    <property type="match status" value="1"/>
</dbReference>
<comment type="caution">
    <text evidence="2">The sequence shown here is derived from an EMBL/GenBank/DDBJ whole genome shotgun (WGS) entry which is preliminary data.</text>
</comment>
<dbReference type="RefSeq" id="WP_114836491.1">
    <property type="nucleotide sequence ID" value="NZ_BJUJ01000004.1"/>
</dbReference>
<dbReference type="EMBL" id="BJUJ01000004">
    <property type="protein sequence ID" value="GEK43085.1"/>
    <property type="molecule type" value="Genomic_DNA"/>
</dbReference>